<evidence type="ECO:0000259" key="2">
    <source>
        <dbReference type="SMART" id="SM01017"/>
    </source>
</evidence>
<sequence>MVNQTVCSLCPLSLPPPADSPSSSRPAASFAPAARSRPAPSCSTTCRPSTTATRPPSTPSPSRFHRIHHKKDPPAPPSRTPPPTTSAELALPATAPVPPPAPPGSPPASDHDGQPHSADTTLDALLPGLETYANAGSDEAAVEPSDAGRADLAMDDGLGESTFDDLFVGAELAGEGDDLLLHGAEIGELDDSWFASANRLLFYGTPCTYVNASANFLNLPALLYPDLLLPFNLLIISALLAQKLNPPENSIIAPSGVPDRLLLRLSSANPSSSKHKHHGADMRVDYEAAGHHHPGLLRDRLHHLDSASRRSSLASDAGSSVLPSLVNEKVVASGNGITVSIAQAEPVIYLEGFDRREPSKTAMLRGHLHVKVTKPTKVKKIYLSFKGMVSSSWPEGIPGKKGQYNEDRSLMTHTWPFFNAQFKSAEHGYGTDSVQLLHRSKPFSTVDLMPKSGSSTSLDRFPGDIKRLSLQHTPSRSFVKGDSSQPGQTVAQRGYKLFRPGDYIYNFELPIDSRMPETIKTDYASTKYWLDASVERAGVFRPNLLGTKEVLLVRTPSQGSLEQVEPIAISRNWEDQLHYDIVISGKSFPLGAKIPIAFKLTPLAKVACHRIKVYVTESIQQYTTGRTAHRMNSSRQLMLFEKRADSPSVSTYPGSKVRVTAGGGIDWDRRASAAQGHEVVNSLRTSLLGDMERDFGASPPELEFNIVLRLSKPDENAPKKRRHFEISIDSPFHILSCLATQSNIYLPSYTSPSSFPSEEYECGCPGAQPTSKSPSRTNSSGLGELSMLLSLSNDPSFIPPHLSLPRPEHAHFNVPDYNSNSTNNHNPTRPIHLIRLPSFAPPPFEDIPPPPPAMSPPPPYTAATQHDDGGALDYFERLHRTEREYDENTRGNARVDIPLTPGGRVHRSLEIPREAVRVEALLE</sequence>
<dbReference type="InParanoid" id="C4JQK8"/>
<dbReference type="GeneID" id="8440192"/>
<feature type="compositionally biased region" description="Low complexity" evidence="1">
    <location>
        <begin position="20"/>
        <end position="55"/>
    </location>
</feature>
<reference evidence="4" key="1">
    <citation type="journal article" date="2009" name="Genome Res.">
        <title>Comparative genomic analyses of the human fungal pathogens Coccidioides and their relatives.</title>
        <authorList>
            <person name="Sharpton T.J."/>
            <person name="Stajich J.E."/>
            <person name="Rounsley S.D."/>
            <person name="Gardner M.J."/>
            <person name="Wortman J.R."/>
            <person name="Jordar V.S."/>
            <person name="Maiti R."/>
            <person name="Kodira C.D."/>
            <person name="Neafsey D.E."/>
            <person name="Zeng Q."/>
            <person name="Hung C.-Y."/>
            <person name="McMahan C."/>
            <person name="Muszewska A."/>
            <person name="Grynberg M."/>
            <person name="Mandel M.A."/>
            <person name="Kellner E.M."/>
            <person name="Barker B.M."/>
            <person name="Galgiani J.N."/>
            <person name="Orbach M.J."/>
            <person name="Kirkland T.N."/>
            <person name="Cole G.T."/>
            <person name="Henn M.R."/>
            <person name="Birren B.W."/>
            <person name="Taylor J.W."/>
        </authorList>
    </citation>
    <scope>NUCLEOTIDE SEQUENCE [LARGE SCALE GENOMIC DNA]</scope>
    <source>
        <strain evidence="4">UAMH 1704</strain>
    </source>
</reference>
<dbReference type="HOGENOM" id="CLU_316224_0_0_1"/>
<feature type="region of interest" description="Disordered" evidence="1">
    <location>
        <begin position="1"/>
        <end position="121"/>
    </location>
</feature>
<dbReference type="Pfam" id="PF02752">
    <property type="entry name" value="Arrestin_C"/>
    <property type="match status" value="1"/>
</dbReference>
<dbReference type="RefSeq" id="XP_002543836.1">
    <property type="nucleotide sequence ID" value="XM_002543790.1"/>
</dbReference>
<organism evidence="3 4">
    <name type="scientific">Uncinocarpus reesii (strain UAMH 1704)</name>
    <dbReference type="NCBI Taxonomy" id="336963"/>
    <lineage>
        <taxon>Eukaryota</taxon>
        <taxon>Fungi</taxon>
        <taxon>Dikarya</taxon>
        <taxon>Ascomycota</taxon>
        <taxon>Pezizomycotina</taxon>
        <taxon>Eurotiomycetes</taxon>
        <taxon>Eurotiomycetidae</taxon>
        <taxon>Onygenales</taxon>
        <taxon>Onygenaceae</taxon>
        <taxon>Uncinocarpus</taxon>
    </lineage>
</organism>
<dbReference type="STRING" id="336963.C4JQK8"/>
<dbReference type="InterPro" id="IPR011022">
    <property type="entry name" value="Arrestin_C-like"/>
</dbReference>
<dbReference type="EMBL" id="CH476616">
    <property type="protein sequence ID" value="EEP78507.1"/>
    <property type="molecule type" value="Genomic_DNA"/>
</dbReference>
<feature type="region of interest" description="Disordered" evidence="1">
    <location>
        <begin position="760"/>
        <end position="781"/>
    </location>
</feature>
<gene>
    <name evidence="3" type="ORF">UREG_03353</name>
</gene>
<dbReference type="GO" id="GO:0031625">
    <property type="term" value="F:ubiquitin protein ligase binding"/>
    <property type="evidence" value="ECO:0007669"/>
    <property type="project" value="TreeGrafter"/>
</dbReference>
<dbReference type="GO" id="GO:0030674">
    <property type="term" value="F:protein-macromolecule adaptor activity"/>
    <property type="evidence" value="ECO:0007669"/>
    <property type="project" value="TreeGrafter"/>
</dbReference>
<dbReference type="GO" id="GO:0005829">
    <property type="term" value="C:cytosol"/>
    <property type="evidence" value="ECO:0007669"/>
    <property type="project" value="TreeGrafter"/>
</dbReference>
<dbReference type="OMA" id="HRTEREY"/>
<dbReference type="KEGG" id="ure:UREG_03353"/>
<dbReference type="GO" id="GO:0070086">
    <property type="term" value="P:ubiquitin-dependent endocytosis"/>
    <property type="evidence" value="ECO:0007669"/>
    <property type="project" value="TreeGrafter"/>
</dbReference>
<dbReference type="OrthoDB" id="2238745at2759"/>
<keyword evidence="4" id="KW-1185">Reference proteome</keyword>
<dbReference type="SMART" id="SM01017">
    <property type="entry name" value="Arrestin_C"/>
    <property type="match status" value="1"/>
</dbReference>
<accession>C4JQK8</accession>
<dbReference type="Proteomes" id="UP000002058">
    <property type="component" value="Unassembled WGS sequence"/>
</dbReference>
<feature type="domain" description="Arrestin C-terminal-like" evidence="2">
    <location>
        <begin position="573"/>
        <end position="739"/>
    </location>
</feature>
<feature type="compositionally biased region" description="Pro residues" evidence="1">
    <location>
        <begin position="74"/>
        <end position="84"/>
    </location>
</feature>
<dbReference type="PANTHER" id="PTHR11188">
    <property type="entry name" value="ARRESTIN DOMAIN CONTAINING PROTEIN"/>
    <property type="match status" value="1"/>
</dbReference>
<evidence type="ECO:0000313" key="4">
    <source>
        <dbReference type="Proteomes" id="UP000002058"/>
    </source>
</evidence>
<dbReference type="VEuPathDB" id="FungiDB:UREG_03353"/>
<evidence type="ECO:0000256" key="1">
    <source>
        <dbReference type="SAM" id="MobiDB-lite"/>
    </source>
</evidence>
<evidence type="ECO:0000313" key="3">
    <source>
        <dbReference type="EMBL" id="EEP78507.1"/>
    </source>
</evidence>
<feature type="compositionally biased region" description="Low complexity" evidence="1">
    <location>
        <begin position="85"/>
        <end position="94"/>
    </location>
</feature>
<feature type="compositionally biased region" description="Polar residues" evidence="1">
    <location>
        <begin position="768"/>
        <end position="778"/>
    </location>
</feature>
<proteinExistence type="predicted"/>
<dbReference type="InterPro" id="IPR014752">
    <property type="entry name" value="Arrestin-like_C"/>
</dbReference>
<dbReference type="AlphaFoldDB" id="C4JQK8"/>
<dbReference type="eggNOG" id="KOG3780">
    <property type="taxonomic scope" value="Eukaryota"/>
</dbReference>
<dbReference type="InterPro" id="IPR050357">
    <property type="entry name" value="Arrestin_domain-protein"/>
</dbReference>
<feature type="compositionally biased region" description="Pro residues" evidence="1">
    <location>
        <begin position="95"/>
        <end position="106"/>
    </location>
</feature>
<dbReference type="Gene3D" id="2.60.40.640">
    <property type="match status" value="1"/>
</dbReference>
<dbReference type="PANTHER" id="PTHR11188:SF174">
    <property type="entry name" value="ARRESTIN-RELATED TRAFFICKING ADAPTER 10-RELATED"/>
    <property type="match status" value="1"/>
</dbReference>
<protein>
    <recommendedName>
        <fullName evidence="2">Arrestin C-terminal-like domain-containing protein</fullName>
    </recommendedName>
</protein>
<name>C4JQK8_UNCRE</name>